<dbReference type="Proteomes" id="UP000499080">
    <property type="component" value="Unassembled WGS sequence"/>
</dbReference>
<comment type="caution">
    <text evidence="2">The sequence shown here is derived from an EMBL/GenBank/DDBJ whole genome shotgun (WGS) entry which is preliminary data.</text>
</comment>
<feature type="region of interest" description="Disordered" evidence="1">
    <location>
        <begin position="1"/>
        <end position="68"/>
    </location>
</feature>
<feature type="non-terminal residue" evidence="2">
    <location>
        <position position="1"/>
    </location>
</feature>
<dbReference type="EMBL" id="BGPR01018914">
    <property type="protein sequence ID" value="GBN80479.1"/>
    <property type="molecule type" value="Genomic_DNA"/>
</dbReference>
<evidence type="ECO:0000313" key="2">
    <source>
        <dbReference type="EMBL" id="GBN80479.1"/>
    </source>
</evidence>
<evidence type="ECO:0000313" key="3">
    <source>
        <dbReference type="Proteomes" id="UP000499080"/>
    </source>
</evidence>
<accession>A0A4Y2RZ44</accession>
<proteinExistence type="predicted"/>
<protein>
    <submittedName>
        <fullName evidence="2">Uncharacterized protein</fullName>
    </submittedName>
</protein>
<feature type="compositionally biased region" description="Basic and acidic residues" evidence="1">
    <location>
        <begin position="1"/>
        <end position="11"/>
    </location>
</feature>
<gene>
    <name evidence="2" type="ORF">AVEN_184775_1</name>
</gene>
<name>A0A4Y2RZ44_ARAVE</name>
<reference evidence="2 3" key="1">
    <citation type="journal article" date="2019" name="Sci. Rep.">
        <title>Orb-weaving spider Araneus ventricosus genome elucidates the spidroin gene catalogue.</title>
        <authorList>
            <person name="Kono N."/>
            <person name="Nakamura H."/>
            <person name="Ohtoshi R."/>
            <person name="Moran D.A.P."/>
            <person name="Shinohara A."/>
            <person name="Yoshida Y."/>
            <person name="Fujiwara M."/>
            <person name="Mori M."/>
            <person name="Tomita M."/>
            <person name="Arakawa K."/>
        </authorList>
    </citation>
    <scope>NUCLEOTIDE SEQUENCE [LARGE SCALE GENOMIC DNA]</scope>
</reference>
<evidence type="ECO:0000256" key="1">
    <source>
        <dbReference type="SAM" id="MobiDB-lite"/>
    </source>
</evidence>
<organism evidence="2 3">
    <name type="scientific">Araneus ventricosus</name>
    <name type="common">Orbweaver spider</name>
    <name type="synonym">Epeira ventricosa</name>
    <dbReference type="NCBI Taxonomy" id="182803"/>
    <lineage>
        <taxon>Eukaryota</taxon>
        <taxon>Metazoa</taxon>
        <taxon>Ecdysozoa</taxon>
        <taxon>Arthropoda</taxon>
        <taxon>Chelicerata</taxon>
        <taxon>Arachnida</taxon>
        <taxon>Araneae</taxon>
        <taxon>Araneomorphae</taxon>
        <taxon>Entelegynae</taxon>
        <taxon>Araneoidea</taxon>
        <taxon>Araneidae</taxon>
        <taxon>Araneus</taxon>
    </lineage>
</organism>
<keyword evidence="3" id="KW-1185">Reference proteome</keyword>
<sequence length="107" mass="12067">PSNARFLRESLRFPSQSRSNKQADDEQIIQQSVRVGPAARKRSFDTSSRDSGSSNGFLTRENESHLMNPRSVPLKMVAVKVQIPCRTNSLEEEEIGSGFFFTCYKVP</sequence>
<dbReference type="AlphaFoldDB" id="A0A4Y2RZ44"/>